<evidence type="ECO:0000256" key="3">
    <source>
        <dbReference type="ARBA" id="ARBA00022692"/>
    </source>
</evidence>
<keyword evidence="7" id="KW-0406">Ion transport</keyword>
<dbReference type="InterPro" id="IPR043203">
    <property type="entry name" value="VGCC_Ca_Na"/>
</dbReference>
<keyword evidence="5" id="KW-0851">Voltage-gated channel</keyword>
<keyword evidence="8 12" id="KW-0472">Membrane</keyword>
<dbReference type="AlphaFoldDB" id="A0AAE0FM42"/>
<dbReference type="GO" id="GO:0005248">
    <property type="term" value="F:voltage-gated sodium channel activity"/>
    <property type="evidence" value="ECO:0007669"/>
    <property type="project" value="TreeGrafter"/>
</dbReference>
<sequence>MQNEAPSTQKAKSLRGRTVSSDAEALAKSIDVEEEKSRIEPDETLIDSENIPDYCERSLGVFRKDNFIRSRCILVLHSWWFDNAVVVLILFNCAVLAQVDPLKDDEDGMNRVVDQFFEPAFSGIFMCEFILKIIAMGFVLDPNSYLQDNWNILDFLVCMLSLPSVFPFFGSSLSGFSAVRTIRVLRPLRSLTSIPGMRTLICTVFQAIPMFTNVLIITSFFFLLIGLLGLDLFMGKLRRRCFFLLPLGDSDGVAGRVFTYENITTQIGLPDYSAESIETYLEAEFGSPSDLWYIEGGILYVLLPEEEEKICATSKTSDWPGRLCDEESGFECLEYKNPDYGVTNFDNILYAFLAIFQCCTLEGWTVVMNYCQDATNGYTFIYFLALCFLGGFFILNLALAVVTEAYSTENEEIRVETMKQEMIKRSRLLMRIKPMDSEGNIYKDTAVLDDDDIFEMPQCSSSDDEDARAISGGVPVEVLTLLDGSESEELGISALCKLVLQSRWFGPLMTSCIALNTVLLASEYDGMSNQYANILSAGNTVLSVVGALPRRRHLLLKCFPLFLVPDAIIPACPPSKDDSPISRKKVGHNPTIMTPDL</sequence>
<accession>A0AAE0FM42</accession>
<evidence type="ECO:0000256" key="8">
    <source>
        <dbReference type="ARBA" id="ARBA00023136"/>
    </source>
</evidence>
<keyword evidence="6 12" id="KW-1133">Transmembrane helix</keyword>
<keyword evidence="9" id="KW-0325">Glycoprotein</keyword>
<keyword evidence="15" id="KW-1185">Reference proteome</keyword>
<evidence type="ECO:0000256" key="4">
    <source>
        <dbReference type="ARBA" id="ARBA00022737"/>
    </source>
</evidence>
<feature type="transmembrane region" description="Helical" evidence="12">
    <location>
        <begin position="379"/>
        <end position="402"/>
    </location>
</feature>
<dbReference type="SUPFAM" id="SSF81324">
    <property type="entry name" value="Voltage-gated potassium channels"/>
    <property type="match status" value="1"/>
</dbReference>
<name>A0AAE0FM42_9CHLO</name>
<dbReference type="Pfam" id="PF00520">
    <property type="entry name" value="Ion_trans"/>
    <property type="match status" value="1"/>
</dbReference>
<feature type="transmembrane region" description="Helical" evidence="12">
    <location>
        <begin position="152"/>
        <end position="176"/>
    </location>
</feature>
<protein>
    <submittedName>
        <fullName evidence="14">Mitochondrial thiamine pyrophosphate transporter</fullName>
    </submittedName>
</protein>
<feature type="compositionally biased region" description="Polar residues" evidence="11">
    <location>
        <begin position="1"/>
        <end position="11"/>
    </location>
</feature>
<organism evidence="14 15">
    <name type="scientific">Cymbomonas tetramitiformis</name>
    <dbReference type="NCBI Taxonomy" id="36881"/>
    <lineage>
        <taxon>Eukaryota</taxon>
        <taxon>Viridiplantae</taxon>
        <taxon>Chlorophyta</taxon>
        <taxon>Pyramimonadophyceae</taxon>
        <taxon>Pyramimonadales</taxon>
        <taxon>Pyramimonadaceae</taxon>
        <taxon>Cymbomonas</taxon>
    </lineage>
</organism>
<feature type="transmembrane region" description="Helical" evidence="12">
    <location>
        <begin position="120"/>
        <end position="140"/>
    </location>
</feature>
<feature type="transmembrane region" description="Helical" evidence="12">
    <location>
        <begin position="214"/>
        <end position="234"/>
    </location>
</feature>
<evidence type="ECO:0000256" key="6">
    <source>
        <dbReference type="ARBA" id="ARBA00022989"/>
    </source>
</evidence>
<dbReference type="PANTHER" id="PTHR10037">
    <property type="entry name" value="VOLTAGE-GATED CATION CHANNEL CALCIUM AND SODIUM"/>
    <property type="match status" value="1"/>
</dbReference>
<dbReference type="InterPro" id="IPR005821">
    <property type="entry name" value="Ion_trans_dom"/>
</dbReference>
<evidence type="ECO:0000256" key="1">
    <source>
        <dbReference type="ARBA" id="ARBA00004141"/>
    </source>
</evidence>
<dbReference type="InterPro" id="IPR027359">
    <property type="entry name" value="Volt_channel_dom_sf"/>
</dbReference>
<evidence type="ECO:0000313" key="15">
    <source>
        <dbReference type="Proteomes" id="UP001190700"/>
    </source>
</evidence>
<reference evidence="14 15" key="1">
    <citation type="journal article" date="2015" name="Genome Biol. Evol.">
        <title>Comparative Genomics of a Bacterivorous Green Alga Reveals Evolutionary Causalities and Consequences of Phago-Mixotrophic Mode of Nutrition.</title>
        <authorList>
            <person name="Burns J.A."/>
            <person name="Paasch A."/>
            <person name="Narechania A."/>
            <person name="Kim E."/>
        </authorList>
    </citation>
    <scope>NUCLEOTIDE SEQUENCE [LARGE SCALE GENOMIC DNA]</scope>
    <source>
        <strain evidence="14 15">PLY_AMNH</strain>
    </source>
</reference>
<keyword evidence="4" id="KW-0677">Repeat</keyword>
<feature type="transmembrane region" description="Helical" evidence="12">
    <location>
        <begin position="348"/>
        <end position="367"/>
    </location>
</feature>
<evidence type="ECO:0000313" key="14">
    <source>
        <dbReference type="EMBL" id="KAK3262197.1"/>
    </source>
</evidence>
<dbReference type="Gene3D" id="1.20.120.350">
    <property type="entry name" value="Voltage-gated potassium channels. Chain C"/>
    <property type="match status" value="1"/>
</dbReference>
<gene>
    <name evidence="14" type="ORF">CYMTET_28931</name>
</gene>
<dbReference type="FunFam" id="1.20.120.350:FF:000009">
    <property type="entry name" value="Voltage-dependent T-type calcium channel subunit alpha"/>
    <property type="match status" value="1"/>
</dbReference>
<keyword evidence="3 12" id="KW-0812">Transmembrane</keyword>
<evidence type="ECO:0000259" key="13">
    <source>
        <dbReference type="Pfam" id="PF00520"/>
    </source>
</evidence>
<dbReference type="GO" id="GO:0001518">
    <property type="term" value="C:voltage-gated sodium channel complex"/>
    <property type="evidence" value="ECO:0007669"/>
    <property type="project" value="TreeGrafter"/>
</dbReference>
<evidence type="ECO:0000256" key="10">
    <source>
        <dbReference type="ARBA" id="ARBA00023303"/>
    </source>
</evidence>
<keyword evidence="2" id="KW-0813">Transport</keyword>
<keyword evidence="10" id="KW-0407">Ion channel</keyword>
<evidence type="ECO:0000256" key="12">
    <source>
        <dbReference type="SAM" id="Phobius"/>
    </source>
</evidence>
<proteinExistence type="predicted"/>
<feature type="region of interest" description="Disordered" evidence="11">
    <location>
        <begin position="577"/>
        <end position="597"/>
    </location>
</feature>
<dbReference type="Proteomes" id="UP001190700">
    <property type="component" value="Unassembled WGS sequence"/>
</dbReference>
<dbReference type="Gene3D" id="1.10.287.70">
    <property type="match status" value="1"/>
</dbReference>
<feature type="transmembrane region" description="Helical" evidence="12">
    <location>
        <begin position="79"/>
        <end position="99"/>
    </location>
</feature>
<comment type="caution">
    <text evidence="14">The sequence shown here is derived from an EMBL/GenBank/DDBJ whole genome shotgun (WGS) entry which is preliminary data.</text>
</comment>
<comment type="subcellular location">
    <subcellularLocation>
        <location evidence="1">Membrane</location>
        <topology evidence="1">Multi-pass membrane protein</topology>
    </subcellularLocation>
</comment>
<feature type="domain" description="Ion transport" evidence="13">
    <location>
        <begin position="79"/>
        <end position="411"/>
    </location>
</feature>
<dbReference type="PANTHER" id="PTHR10037:SF62">
    <property type="entry name" value="SODIUM CHANNEL PROTEIN 60E"/>
    <property type="match status" value="1"/>
</dbReference>
<evidence type="ECO:0000256" key="2">
    <source>
        <dbReference type="ARBA" id="ARBA00022448"/>
    </source>
</evidence>
<evidence type="ECO:0000256" key="9">
    <source>
        <dbReference type="ARBA" id="ARBA00023180"/>
    </source>
</evidence>
<evidence type="ECO:0000256" key="7">
    <source>
        <dbReference type="ARBA" id="ARBA00023065"/>
    </source>
</evidence>
<feature type="region of interest" description="Disordered" evidence="11">
    <location>
        <begin position="1"/>
        <end position="35"/>
    </location>
</feature>
<evidence type="ECO:0000256" key="11">
    <source>
        <dbReference type="SAM" id="MobiDB-lite"/>
    </source>
</evidence>
<dbReference type="EMBL" id="LGRX02016396">
    <property type="protein sequence ID" value="KAK3262197.1"/>
    <property type="molecule type" value="Genomic_DNA"/>
</dbReference>
<evidence type="ECO:0000256" key="5">
    <source>
        <dbReference type="ARBA" id="ARBA00022882"/>
    </source>
</evidence>